<feature type="transmembrane region" description="Helical" evidence="1">
    <location>
        <begin position="36"/>
        <end position="57"/>
    </location>
</feature>
<protein>
    <submittedName>
        <fullName evidence="2">Uncharacterized protein</fullName>
    </submittedName>
</protein>
<proteinExistence type="predicted"/>
<dbReference type="RefSeq" id="WP_380646883.1">
    <property type="nucleotide sequence ID" value="NZ_JBHSJB010000017.1"/>
</dbReference>
<evidence type="ECO:0000313" key="3">
    <source>
        <dbReference type="Proteomes" id="UP001595833"/>
    </source>
</evidence>
<name>A0ABV9XZL9_9PSEU</name>
<keyword evidence="3" id="KW-1185">Reference proteome</keyword>
<sequence length="133" mass="14139">MADQHRFDASRRVQLGRIRDTWLRTVGSQMCNSISIFRLFNLRGAGFILIGGLFAASPRSWCRRAPRAAACLLRSSMSAAAVFAAQACAAGSGSAGSLSSVVPVSFYVRQVVVGDVGRAGVRRAAREPGSPRP</sequence>
<organism evidence="2 3">
    <name type="scientific">Saccharothrix xinjiangensis</name>
    <dbReference type="NCBI Taxonomy" id="204798"/>
    <lineage>
        <taxon>Bacteria</taxon>
        <taxon>Bacillati</taxon>
        <taxon>Actinomycetota</taxon>
        <taxon>Actinomycetes</taxon>
        <taxon>Pseudonocardiales</taxon>
        <taxon>Pseudonocardiaceae</taxon>
        <taxon>Saccharothrix</taxon>
    </lineage>
</organism>
<evidence type="ECO:0000313" key="2">
    <source>
        <dbReference type="EMBL" id="MFC5055774.1"/>
    </source>
</evidence>
<dbReference type="Proteomes" id="UP001595833">
    <property type="component" value="Unassembled WGS sequence"/>
</dbReference>
<evidence type="ECO:0000256" key="1">
    <source>
        <dbReference type="SAM" id="Phobius"/>
    </source>
</evidence>
<gene>
    <name evidence="2" type="ORF">ACFPFM_18675</name>
</gene>
<accession>A0ABV9XZL9</accession>
<keyword evidence="1" id="KW-0472">Membrane</keyword>
<comment type="caution">
    <text evidence="2">The sequence shown here is derived from an EMBL/GenBank/DDBJ whole genome shotgun (WGS) entry which is preliminary data.</text>
</comment>
<keyword evidence="1" id="KW-1133">Transmembrane helix</keyword>
<reference evidence="3" key="1">
    <citation type="journal article" date="2019" name="Int. J. Syst. Evol. Microbiol.">
        <title>The Global Catalogue of Microorganisms (GCM) 10K type strain sequencing project: providing services to taxonomists for standard genome sequencing and annotation.</title>
        <authorList>
            <consortium name="The Broad Institute Genomics Platform"/>
            <consortium name="The Broad Institute Genome Sequencing Center for Infectious Disease"/>
            <person name="Wu L."/>
            <person name="Ma J."/>
        </authorList>
    </citation>
    <scope>NUCLEOTIDE SEQUENCE [LARGE SCALE GENOMIC DNA]</scope>
    <source>
        <strain evidence="3">KCTC 12848</strain>
    </source>
</reference>
<dbReference type="EMBL" id="JBHSJB010000017">
    <property type="protein sequence ID" value="MFC5055774.1"/>
    <property type="molecule type" value="Genomic_DNA"/>
</dbReference>
<keyword evidence="1" id="KW-0812">Transmembrane</keyword>